<evidence type="ECO:0000313" key="2">
    <source>
        <dbReference type="Proteomes" id="UP000245918"/>
    </source>
</evidence>
<sequence length="193" mass="20220">MSAELYRLLENILRVGVVAEVDTKNWMVRVRSGDLLTGWLRWNTARAGAFKLWLPPAVGEQVAIGCMGGNPETAMIIGSLYSAGNPAPGQTGQEAVLTAPDGATFRYDAAAGALEATGIKTADIYASIGITLHTPKVTCTQHLETATLSVTKGGEMRGDFTHSGGKFTSNGVQVDTHSHGGVQSGGSWTEGTQ</sequence>
<reference evidence="1" key="1">
    <citation type="submission" date="2021-09" db="EMBL/GenBank/DDBJ databases">
        <title>Comparative genomics of Edwardsiella genus reveals species-based diversity.</title>
        <authorList>
            <person name="Tekedar H.C."/>
            <person name="Kumru S."/>
            <person name="Waldbieser G.C."/>
            <person name="Reichley S.R."/>
            <person name="Lawrence M.L."/>
            <person name="Griffin M.J."/>
        </authorList>
    </citation>
    <scope>NUCLEOTIDE SEQUENCE</scope>
    <source>
        <strain evidence="1">ATCC 15947</strain>
    </source>
</reference>
<dbReference type="Proteomes" id="UP000245918">
    <property type="component" value="Chromosome"/>
</dbReference>
<keyword evidence="2" id="KW-1185">Reference proteome</keyword>
<protein>
    <submittedName>
        <fullName evidence="1">Phage baseplate assembly protein V</fullName>
    </submittedName>
</protein>
<proteinExistence type="predicted"/>
<accession>A0AC61THT8</accession>
<organism evidence="1 2">
    <name type="scientific">Edwardsiella tarda ATCC 15947 = NBRC 105688</name>
    <dbReference type="NCBI Taxonomy" id="667121"/>
    <lineage>
        <taxon>Bacteria</taxon>
        <taxon>Pseudomonadati</taxon>
        <taxon>Pseudomonadota</taxon>
        <taxon>Gammaproteobacteria</taxon>
        <taxon>Enterobacterales</taxon>
        <taxon>Hafniaceae</taxon>
        <taxon>Edwardsiella</taxon>
    </lineage>
</organism>
<gene>
    <name evidence="1" type="ORF">DCL27_00370</name>
</gene>
<evidence type="ECO:0000313" key="1">
    <source>
        <dbReference type="EMBL" id="UCQ00303.1"/>
    </source>
</evidence>
<dbReference type="EMBL" id="CP084506">
    <property type="protein sequence ID" value="UCQ00303.1"/>
    <property type="molecule type" value="Genomic_DNA"/>
</dbReference>
<name>A0AC61THT8_EDWTA</name>